<feature type="region of interest" description="Disordered" evidence="1">
    <location>
        <begin position="92"/>
        <end position="134"/>
    </location>
</feature>
<feature type="compositionally biased region" description="Basic residues" evidence="1">
    <location>
        <begin position="125"/>
        <end position="134"/>
    </location>
</feature>
<sequence length="134" mass="15541">MRAMDGMWSLCQSVRGPIYRPNTAREEQTITQLRTARSMRESERTATVRSAYSRYLTEDFAKRSSQGQEAENERALAREYLRVRAHKVFTEHVPERMARSHDPQIHIARDGPPSARKESVPDAKKQRRRSSQVA</sequence>
<name>A0A6U4IV86_HEMAN</name>
<dbReference type="AlphaFoldDB" id="A0A6U4IV86"/>
<gene>
    <name evidence="2" type="ORF">HAND00432_LOCUS30133</name>
</gene>
<dbReference type="EMBL" id="HBFX01050067">
    <property type="protein sequence ID" value="CAD8979123.1"/>
    <property type="molecule type" value="Transcribed_RNA"/>
</dbReference>
<accession>A0A6U4IV86</accession>
<protein>
    <submittedName>
        <fullName evidence="2">Uncharacterized protein</fullName>
    </submittedName>
</protein>
<evidence type="ECO:0000256" key="1">
    <source>
        <dbReference type="SAM" id="MobiDB-lite"/>
    </source>
</evidence>
<reference evidence="2" key="1">
    <citation type="submission" date="2021-01" db="EMBL/GenBank/DDBJ databases">
        <authorList>
            <person name="Corre E."/>
            <person name="Pelletier E."/>
            <person name="Niang G."/>
            <person name="Scheremetjew M."/>
            <person name="Finn R."/>
            <person name="Kale V."/>
            <person name="Holt S."/>
            <person name="Cochrane G."/>
            <person name="Meng A."/>
            <person name="Brown T."/>
            <person name="Cohen L."/>
        </authorList>
    </citation>
    <scope>NUCLEOTIDE SEQUENCE</scope>
    <source>
        <strain evidence="2">CCMP644</strain>
    </source>
</reference>
<feature type="compositionally biased region" description="Basic and acidic residues" evidence="1">
    <location>
        <begin position="92"/>
        <end position="124"/>
    </location>
</feature>
<organism evidence="2">
    <name type="scientific">Hemiselmis andersenii</name>
    <name type="common">Cryptophyte alga</name>
    <dbReference type="NCBI Taxonomy" id="464988"/>
    <lineage>
        <taxon>Eukaryota</taxon>
        <taxon>Cryptophyceae</taxon>
        <taxon>Cryptomonadales</taxon>
        <taxon>Hemiselmidaceae</taxon>
        <taxon>Hemiselmis</taxon>
    </lineage>
</organism>
<evidence type="ECO:0000313" key="2">
    <source>
        <dbReference type="EMBL" id="CAD8979123.1"/>
    </source>
</evidence>
<proteinExistence type="predicted"/>